<gene>
    <name evidence="4" type="ORF">SI7747_UN021450</name>
</gene>
<name>A0ABN7EB40_SPIIN</name>
<feature type="compositionally biased region" description="Pro residues" evidence="3">
    <location>
        <begin position="114"/>
        <end position="124"/>
    </location>
</feature>
<evidence type="ECO:0000313" key="5">
    <source>
        <dbReference type="Proteomes" id="UP001189122"/>
    </source>
</evidence>
<dbReference type="PANTHER" id="PTHR48047:SF8">
    <property type="entry name" value="FLAVONOL 3-O-GLUCOSYLTRANSFERASE UGT89B1"/>
    <property type="match status" value="1"/>
</dbReference>
<comment type="similarity">
    <text evidence="1">Belongs to the UDP-glycosyltransferase family.</text>
</comment>
<evidence type="ECO:0000313" key="4">
    <source>
        <dbReference type="EMBL" id="CAA6675108.1"/>
    </source>
</evidence>
<dbReference type="PANTHER" id="PTHR48047">
    <property type="entry name" value="GLYCOSYLTRANSFERASE"/>
    <property type="match status" value="1"/>
</dbReference>
<dbReference type="SUPFAM" id="SSF53756">
    <property type="entry name" value="UDP-Glycosyltransferase/glycogen phosphorylase"/>
    <property type="match status" value="1"/>
</dbReference>
<dbReference type="CDD" id="cd03784">
    <property type="entry name" value="GT1_Gtf-like"/>
    <property type="match status" value="1"/>
</dbReference>
<dbReference type="Proteomes" id="UP001189122">
    <property type="component" value="Unassembled WGS sequence"/>
</dbReference>
<feature type="region of interest" description="Disordered" evidence="3">
    <location>
        <begin position="1"/>
        <end position="24"/>
    </location>
</feature>
<dbReference type="Pfam" id="PF00201">
    <property type="entry name" value="UDPGT"/>
    <property type="match status" value="1"/>
</dbReference>
<dbReference type="EMBL" id="CACRZD030000221">
    <property type="protein sequence ID" value="CAA6675108.1"/>
    <property type="molecule type" value="Genomic_DNA"/>
</dbReference>
<evidence type="ECO:0000256" key="3">
    <source>
        <dbReference type="SAM" id="MobiDB-lite"/>
    </source>
</evidence>
<feature type="region of interest" description="Disordered" evidence="3">
    <location>
        <begin position="102"/>
        <end position="125"/>
    </location>
</feature>
<proteinExistence type="inferred from homology"/>
<keyword evidence="5" id="KW-1185">Reference proteome</keyword>
<dbReference type="InterPro" id="IPR002213">
    <property type="entry name" value="UDP_glucos_trans"/>
</dbReference>
<evidence type="ECO:0000256" key="1">
    <source>
        <dbReference type="ARBA" id="ARBA00009995"/>
    </source>
</evidence>
<accession>A0ABN7EB40</accession>
<keyword evidence="2" id="KW-0808">Transferase</keyword>
<evidence type="ECO:0000256" key="2">
    <source>
        <dbReference type="ARBA" id="ARBA00022679"/>
    </source>
</evidence>
<comment type="caution">
    <text evidence="4">The sequence shown here is derived from an EMBL/GenBank/DDBJ whole genome shotgun (WGS) entry which is preliminary data.</text>
</comment>
<dbReference type="Gene3D" id="3.40.50.2000">
    <property type="entry name" value="Glycogen Phosphorylase B"/>
    <property type="match status" value="2"/>
</dbReference>
<organism evidence="4 5">
    <name type="scientific">Spirodela intermedia</name>
    <name type="common">Intermediate duckweed</name>
    <dbReference type="NCBI Taxonomy" id="51605"/>
    <lineage>
        <taxon>Eukaryota</taxon>
        <taxon>Viridiplantae</taxon>
        <taxon>Streptophyta</taxon>
        <taxon>Embryophyta</taxon>
        <taxon>Tracheophyta</taxon>
        <taxon>Spermatophyta</taxon>
        <taxon>Magnoliopsida</taxon>
        <taxon>Liliopsida</taxon>
        <taxon>Araceae</taxon>
        <taxon>Lemnoideae</taxon>
        <taxon>Spirodela</taxon>
    </lineage>
</organism>
<feature type="compositionally biased region" description="Basic and acidic residues" evidence="3">
    <location>
        <begin position="388"/>
        <end position="406"/>
    </location>
</feature>
<feature type="compositionally biased region" description="Low complexity" evidence="3">
    <location>
        <begin position="347"/>
        <end position="356"/>
    </location>
</feature>
<protein>
    <submittedName>
        <fullName evidence="4">Uncharacterized protein</fullName>
    </submittedName>
</protein>
<reference evidence="5" key="1">
    <citation type="journal article" date="2020" name="Sci. Rep.">
        <title>Chromosome-scale genome assembly for the duckweed Spirodela intermedia, integrating cytogenetic maps, PacBio and Oxford Nanopore libraries.</title>
        <authorList>
            <person name="Hoang P.T.N."/>
            <person name="Fiebig A."/>
            <person name="Novak P."/>
            <person name="Macas J."/>
            <person name="Cao H.X."/>
            <person name="Stepanenko A."/>
            <person name="Chen G."/>
            <person name="Borisjuk N."/>
            <person name="Scholz U."/>
            <person name="Schubert I."/>
        </authorList>
    </citation>
    <scope>NUCLEOTIDE SEQUENCE [LARGE SCALE GENOMIC DNA]</scope>
</reference>
<sequence>MSSSAPEGEGGGNSGEEAAPPPPHILVFPFPAQGHMIPLLDFAHILSLRGLSVTVLVTPKNAPLLQPLLSALSAVSPWCSPSPPTPLSPPASRTPRASPVFLLRHDGRPRRPPRPPPPLGPLRPPSTDALISDFFLGWTRAAAAELRIPRLVFCPSGAATLSIVHCLWRQMPPGRRGLRRGPPRLPLPSRRPVYAWYQLSPTFQAFREGTSYVSSSEGFLENISQLGLRLQLIHRRGGGPSAPPPGRSRHHRVWAVGPLLPPRRRRRRAAVATATATATAFWPGSAGGRRGRWWVAPAGAILSHPAVGSFLTHCGWNSVMEGIVAGVALLMWPMTADQFYNARCWGSSESGSEPASGGRGPRPGRFGAGHGRIGGRVGVPDEGQGPGARREAAEATREGGDSHRQISELVDELRRLKRRPFII</sequence>
<feature type="compositionally biased region" description="Gly residues" evidence="3">
    <location>
        <begin position="357"/>
        <end position="377"/>
    </location>
</feature>
<feature type="region of interest" description="Disordered" evidence="3">
    <location>
        <begin position="347"/>
        <end position="406"/>
    </location>
</feature>